<gene>
    <name evidence="2" type="ORF">NESM_000262400</name>
</gene>
<dbReference type="Proteomes" id="UP001430356">
    <property type="component" value="Unassembled WGS sequence"/>
</dbReference>
<evidence type="ECO:0000256" key="1">
    <source>
        <dbReference type="SAM" id="MobiDB-lite"/>
    </source>
</evidence>
<dbReference type="EMBL" id="JAECZO010000022">
    <property type="protein sequence ID" value="KAK7201945.1"/>
    <property type="molecule type" value="Genomic_DNA"/>
</dbReference>
<reference evidence="2 3" key="1">
    <citation type="journal article" date="2021" name="MBio">
        <title>A New Model Trypanosomatid, Novymonas esmeraldas: Genomic Perception of Its 'Candidatus Pandoraea novymonadis' Endosymbiont.</title>
        <authorList>
            <person name="Zakharova A."/>
            <person name="Saura A."/>
            <person name="Butenko A."/>
            <person name="Podesvova L."/>
            <person name="Warmusova S."/>
            <person name="Kostygov A.Y."/>
            <person name="Nenarokova A."/>
            <person name="Lukes J."/>
            <person name="Opperdoes F.R."/>
            <person name="Yurchenko V."/>
        </authorList>
    </citation>
    <scope>NUCLEOTIDE SEQUENCE [LARGE SCALE GENOMIC DNA]</scope>
    <source>
        <strain evidence="2 3">E262AT.01</strain>
    </source>
</reference>
<sequence length="299" mass="32871">MECTSTAVARQQLEWSDKLRRTVVELHKVTTIAFRSHAAYTEAMARMGELYKYCSTLMERAAAQHLAETHSLTDAQRLTEVSSRLHRSLEKWSGASDEIALHSFLQAQTDHWQEWDRDLARMALQHKKRQDVCEQVDKLRSKLKKESSSSKSSSTAALEKEVAALTTLQRTCDKAVRNDIEYTSRELCKEVTRMGTKLTDIMSACGQVCAHSFQPAATDPTDRRTSSGTSAGGPSSHSSAAVAGVVLHRPPSPTAESGARRPEDTEVYGTPSAYTRRPVATPAAASTPHCAPPRPSTNT</sequence>
<feature type="compositionally biased region" description="Pro residues" evidence="1">
    <location>
        <begin position="290"/>
        <end position="299"/>
    </location>
</feature>
<keyword evidence="3" id="KW-1185">Reference proteome</keyword>
<accession>A0AAW0F6S9</accession>
<feature type="compositionally biased region" description="Low complexity" evidence="1">
    <location>
        <begin position="226"/>
        <end position="246"/>
    </location>
</feature>
<feature type="region of interest" description="Disordered" evidence="1">
    <location>
        <begin position="215"/>
        <end position="299"/>
    </location>
</feature>
<proteinExistence type="predicted"/>
<name>A0AAW0F6S9_9TRYP</name>
<evidence type="ECO:0000313" key="2">
    <source>
        <dbReference type="EMBL" id="KAK7201945.1"/>
    </source>
</evidence>
<dbReference type="AlphaFoldDB" id="A0AAW0F6S9"/>
<evidence type="ECO:0000313" key="3">
    <source>
        <dbReference type="Proteomes" id="UP001430356"/>
    </source>
</evidence>
<comment type="caution">
    <text evidence="2">The sequence shown here is derived from an EMBL/GenBank/DDBJ whole genome shotgun (WGS) entry which is preliminary data.</text>
</comment>
<organism evidence="2 3">
    <name type="scientific">Novymonas esmeraldas</name>
    <dbReference type="NCBI Taxonomy" id="1808958"/>
    <lineage>
        <taxon>Eukaryota</taxon>
        <taxon>Discoba</taxon>
        <taxon>Euglenozoa</taxon>
        <taxon>Kinetoplastea</taxon>
        <taxon>Metakinetoplastina</taxon>
        <taxon>Trypanosomatida</taxon>
        <taxon>Trypanosomatidae</taxon>
        <taxon>Novymonas</taxon>
    </lineage>
</organism>
<protein>
    <submittedName>
        <fullName evidence="2">Uncharacterized protein</fullName>
    </submittedName>
</protein>